<dbReference type="PANTHER" id="PTHR10030">
    <property type="entry name" value="ALPHA-L-FUCOSIDASE"/>
    <property type="match status" value="1"/>
</dbReference>
<comment type="similarity">
    <text evidence="2">Belongs to the glycosyl hydrolase 29 family.</text>
</comment>
<dbReference type="EC" id="3.2.1.51" evidence="3"/>
<organism evidence="10 11">
    <name type="scientific">Pelagicoccus mobilis</name>
    <dbReference type="NCBI Taxonomy" id="415221"/>
    <lineage>
        <taxon>Bacteria</taxon>
        <taxon>Pseudomonadati</taxon>
        <taxon>Verrucomicrobiota</taxon>
        <taxon>Opitutia</taxon>
        <taxon>Puniceicoccales</taxon>
        <taxon>Pelagicoccaceae</taxon>
        <taxon>Pelagicoccus</taxon>
    </lineage>
</organism>
<accession>A0A934RT64</accession>
<dbReference type="InterPro" id="IPR016286">
    <property type="entry name" value="FUC_metazoa-typ"/>
</dbReference>
<dbReference type="InterPro" id="IPR057739">
    <property type="entry name" value="Glyco_hydro_29_N"/>
</dbReference>
<dbReference type="PANTHER" id="PTHR10030:SF37">
    <property type="entry name" value="ALPHA-L-FUCOSIDASE-RELATED"/>
    <property type="match status" value="1"/>
</dbReference>
<dbReference type="GO" id="GO:0006004">
    <property type="term" value="P:fucose metabolic process"/>
    <property type="evidence" value="ECO:0007669"/>
    <property type="project" value="InterPro"/>
</dbReference>
<evidence type="ECO:0000313" key="10">
    <source>
        <dbReference type="EMBL" id="MBK1875921.1"/>
    </source>
</evidence>
<dbReference type="SMART" id="SM00812">
    <property type="entry name" value="Alpha_L_fucos"/>
    <property type="match status" value="1"/>
</dbReference>
<dbReference type="InterPro" id="IPR031919">
    <property type="entry name" value="Fucosidase_C"/>
</dbReference>
<evidence type="ECO:0000256" key="5">
    <source>
        <dbReference type="ARBA" id="ARBA00022801"/>
    </source>
</evidence>
<evidence type="ECO:0000256" key="4">
    <source>
        <dbReference type="ARBA" id="ARBA00022729"/>
    </source>
</evidence>
<evidence type="ECO:0000256" key="1">
    <source>
        <dbReference type="ARBA" id="ARBA00004071"/>
    </source>
</evidence>
<feature type="chain" id="PRO_5037849097" description="alpha-L-fucosidase" evidence="7">
    <location>
        <begin position="21"/>
        <end position="507"/>
    </location>
</feature>
<dbReference type="PIRSF" id="PIRSF001092">
    <property type="entry name" value="Alpha-L-fucosidase"/>
    <property type="match status" value="1"/>
</dbReference>
<evidence type="ECO:0000256" key="2">
    <source>
        <dbReference type="ARBA" id="ARBA00007951"/>
    </source>
</evidence>
<dbReference type="InterPro" id="IPR017853">
    <property type="entry name" value="GH"/>
</dbReference>
<dbReference type="Pfam" id="PF01120">
    <property type="entry name" value="Alpha_L_fucos"/>
    <property type="match status" value="1"/>
</dbReference>
<evidence type="ECO:0000259" key="9">
    <source>
        <dbReference type="Pfam" id="PF16757"/>
    </source>
</evidence>
<comment type="function">
    <text evidence="1">Alpha-L-fucosidase is responsible for hydrolyzing the alpha-1,6-linked fucose joined to the reducing-end N-acetylglucosamine of the carbohydrate moieties of glycoproteins.</text>
</comment>
<feature type="signal peptide" evidence="7">
    <location>
        <begin position="1"/>
        <end position="20"/>
    </location>
</feature>
<sequence length="507" mass="58119">MKKAILAVGLSAFAFSSALGEDEPAEYKLDWSEMEAYENEPEWFQDSKLGIYFHWGVYSVPAFGTEWYPRYMHLSDSWVYKHHVKTYGHPSEFGYHDFVPMFTAENFDPVEWAELFKKAGAKFAGPVAEHHDGFAMWDTETSPWNVVDMGPKRDITGEIADAIRDLDMKFIATFHHARQLQRPNHPESYEKEYPHHRFFYHSHFPPVEGMPTLSDDKDLQMLYGQMDELTWLEEIWLPKLKEVIDNYDPDIIWFDAWLDKIPEIYRREYLSYYYKEGAKKGQEVVTTFKQDDLPEGTAVFNIEKGGKTEISENVWQSDDTISLGSWSYTETLKIKPASMVVHGLIDIVSKNGVLLLNVSPMADGTIPQNQKDVLLRMGEWLELNGEGIYATRPWKVHGEGPTGWEKGNHGGMKTTNVYTSKDKRYTRSKDGKYVYAFVLAQPEDGEVIDLESFAKGAVGEGVKVKSVELVGSKEKVQWSQDGKGVHIESSDSFNSDIALMYKMRVKG</sequence>
<dbReference type="Proteomes" id="UP000617628">
    <property type="component" value="Unassembled WGS sequence"/>
</dbReference>
<keyword evidence="5" id="KW-0378">Hydrolase</keyword>
<dbReference type="InterPro" id="IPR000933">
    <property type="entry name" value="Glyco_hydro_29"/>
</dbReference>
<feature type="domain" description="Glycoside hydrolase family 29 N-terminal" evidence="8">
    <location>
        <begin position="22"/>
        <end position="386"/>
    </location>
</feature>
<evidence type="ECO:0000256" key="7">
    <source>
        <dbReference type="SAM" id="SignalP"/>
    </source>
</evidence>
<reference evidence="10" key="1">
    <citation type="submission" date="2021-01" db="EMBL/GenBank/DDBJ databases">
        <title>Modified the classification status of verrucomicrobia.</title>
        <authorList>
            <person name="Feng X."/>
        </authorList>
    </citation>
    <scope>NUCLEOTIDE SEQUENCE</scope>
    <source>
        <strain evidence="10">KCTC 13126</strain>
    </source>
</reference>
<dbReference type="SUPFAM" id="SSF51445">
    <property type="entry name" value="(Trans)glycosidases"/>
    <property type="match status" value="1"/>
</dbReference>
<dbReference type="AlphaFoldDB" id="A0A934RT64"/>
<name>A0A934RT64_9BACT</name>
<dbReference type="InterPro" id="IPR013780">
    <property type="entry name" value="Glyco_hydro_b"/>
</dbReference>
<evidence type="ECO:0000259" key="8">
    <source>
        <dbReference type="Pfam" id="PF01120"/>
    </source>
</evidence>
<dbReference type="EMBL" id="JAENIL010000005">
    <property type="protein sequence ID" value="MBK1875921.1"/>
    <property type="molecule type" value="Genomic_DNA"/>
</dbReference>
<feature type="domain" description="Alpha-L-fucosidase C-terminal" evidence="9">
    <location>
        <begin position="420"/>
        <end position="489"/>
    </location>
</feature>
<proteinExistence type="inferred from homology"/>
<gene>
    <name evidence="10" type="ORF">JIN87_03515</name>
</gene>
<evidence type="ECO:0000256" key="3">
    <source>
        <dbReference type="ARBA" id="ARBA00012662"/>
    </source>
</evidence>
<dbReference type="Gene3D" id="2.60.40.1180">
    <property type="entry name" value="Golgi alpha-mannosidase II"/>
    <property type="match status" value="1"/>
</dbReference>
<dbReference type="Gene3D" id="3.20.20.80">
    <property type="entry name" value="Glycosidases"/>
    <property type="match status" value="1"/>
</dbReference>
<dbReference type="GO" id="GO:0004560">
    <property type="term" value="F:alpha-L-fucosidase activity"/>
    <property type="evidence" value="ECO:0007669"/>
    <property type="project" value="InterPro"/>
</dbReference>
<evidence type="ECO:0000313" key="11">
    <source>
        <dbReference type="Proteomes" id="UP000617628"/>
    </source>
</evidence>
<dbReference type="PRINTS" id="PR00741">
    <property type="entry name" value="GLHYDRLASE29"/>
</dbReference>
<dbReference type="GO" id="GO:0016139">
    <property type="term" value="P:glycoside catabolic process"/>
    <property type="evidence" value="ECO:0007669"/>
    <property type="project" value="TreeGrafter"/>
</dbReference>
<dbReference type="GO" id="GO:0005764">
    <property type="term" value="C:lysosome"/>
    <property type="evidence" value="ECO:0007669"/>
    <property type="project" value="TreeGrafter"/>
</dbReference>
<comment type="caution">
    <text evidence="10">The sequence shown here is derived from an EMBL/GenBank/DDBJ whole genome shotgun (WGS) entry which is preliminary data.</text>
</comment>
<evidence type="ECO:0000256" key="6">
    <source>
        <dbReference type="ARBA" id="ARBA00023295"/>
    </source>
</evidence>
<protein>
    <recommendedName>
        <fullName evidence="3">alpha-L-fucosidase</fullName>
        <ecNumber evidence="3">3.2.1.51</ecNumber>
    </recommendedName>
</protein>
<keyword evidence="4 7" id="KW-0732">Signal</keyword>
<dbReference type="Pfam" id="PF16757">
    <property type="entry name" value="Fucosidase_C"/>
    <property type="match status" value="1"/>
</dbReference>
<dbReference type="RefSeq" id="WP_200354138.1">
    <property type="nucleotide sequence ID" value="NZ_JAENIL010000005.1"/>
</dbReference>
<keyword evidence="11" id="KW-1185">Reference proteome</keyword>
<keyword evidence="6" id="KW-0326">Glycosidase</keyword>